<evidence type="ECO:0000313" key="10">
    <source>
        <dbReference type="EMBL" id="GHP11905.1"/>
    </source>
</evidence>
<evidence type="ECO:0000256" key="3">
    <source>
        <dbReference type="ARBA" id="ARBA00022475"/>
    </source>
</evidence>
<reference evidence="10" key="1">
    <citation type="submission" date="2020-10" db="EMBL/GenBank/DDBJ databases">
        <title>Unveiling of a novel bifunctional photoreceptor, Dualchrome1, isolated from a cosmopolitan green alga.</title>
        <authorList>
            <person name="Suzuki S."/>
            <person name="Kawachi M."/>
        </authorList>
    </citation>
    <scope>NUCLEOTIDE SEQUENCE</scope>
    <source>
        <strain evidence="10">NIES 2893</strain>
    </source>
</reference>
<evidence type="ECO:0000256" key="1">
    <source>
        <dbReference type="ARBA" id="ARBA00004651"/>
    </source>
</evidence>
<protein>
    <submittedName>
        <fullName evidence="10">Uncharacterized protein</fullName>
    </submittedName>
</protein>
<proteinExistence type="predicted"/>
<keyword evidence="2" id="KW-0813">Transport</keyword>
<dbReference type="EMBL" id="BNJQ01000037">
    <property type="protein sequence ID" value="GHP11905.1"/>
    <property type="molecule type" value="Genomic_DNA"/>
</dbReference>
<dbReference type="Pfam" id="PF25539">
    <property type="entry name" value="Bestrophin_2"/>
    <property type="match status" value="1"/>
</dbReference>
<accession>A0A830HZ80</accession>
<evidence type="ECO:0000256" key="7">
    <source>
        <dbReference type="ARBA" id="ARBA00023136"/>
    </source>
</evidence>
<keyword evidence="11" id="KW-1185">Reference proteome</keyword>
<organism evidence="10 11">
    <name type="scientific">Pycnococcus provasolii</name>
    <dbReference type="NCBI Taxonomy" id="41880"/>
    <lineage>
        <taxon>Eukaryota</taxon>
        <taxon>Viridiplantae</taxon>
        <taxon>Chlorophyta</taxon>
        <taxon>Pseudoscourfieldiophyceae</taxon>
        <taxon>Pseudoscourfieldiales</taxon>
        <taxon>Pycnococcaceae</taxon>
        <taxon>Pycnococcus</taxon>
    </lineage>
</organism>
<evidence type="ECO:0000313" key="11">
    <source>
        <dbReference type="Proteomes" id="UP000660262"/>
    </source>
</evidence>
<keyword evidence="6" id="KW-0406">Ion transport</keyword>
<evidence type="ECO:0000256" key="8">
    <source>
        <dbReference type="SAM" id="MobiDB-lite"/>
    </source>
</evidence>
<comment type="caution">
    <text evidence="10">The sequence shown here is derived from an EMBL/GenBank/DDBJ whole genome shotgun (WGS) entry which is preliminary data.</text>
</comment>
<dbReference type="Proteomes" id="UP000660262">
    <property type="component" value="Unassembled WGS sequence"/>
</dbReference>
<name>A0A830HZ80_9CHLO</name>
<comment type="subcellular location">
    <subcellularLocation>
        <location evidence="1">Cell membrane</location>
        <topology evidence="1">Multi-pass membrane protein</topology>
    </subcellularLocation>
</comment>
<dbReference type="GO" id="GO:0005254">
    <property type="term" value="F:chloride channel activity"/>
    <property type="evidence" value="ECO:0007669"/>
    <property type="project" value="InterPro"/>
</dbReference>
<keyword evidence="7 9" id="KW-0472">Membrane</keyword>
<dbReference type="OrthoDB" id="1368at2759"/>
<feature type="transmembrane region" description="Helical" evidence="9">
    <location>
        <begin position="121"/>
        <end position="142"/>
    </location>
</feature>
<gene>
    <name evidence="10" type="ORF">PPROV_001063200</name>
</gene>
<dbReference type="PANTHER" id="PTHR33281">
    <property type="entry name" value="UPF0187 PROTEIN YNEE"/>
    <property type="match status" value="1"/>
</dbReference>
<evidence type="ECO:0000256" key="9">
    <source>
        <dbReference type="SAM" id="Phobius"/>
    </source>
</evidence>
<keyword evidence="3" id="KW-1003">Cell membrane</keyword>
<evidence type="ECO:0000256" key="5">
    <source>
        <dbReference type="ARBA" id="ARBA00022989"/>
    </source>
</evidence>
<dbReference type="GO" id="GO:0005886">
    <property type="term" value="C:plasma membrane"/>
    <property type="evidence" value="ECO:0007669"/>
    <property type="project" value="UniProtKB-SubCell"/>
</dbReference>
<feature type="transmembrane region" description="Helical" evidence="9">
    <location>
        <begin position="94"/>
        <end position="115"/>
    </location>
</feature>
<evidence type="ECO:0000256" key="4">
    <source>
        <dbReference type="ARBA" id="ARBA00022692"/>
    </source>
</evidence>
<feature type="region of interest" description="Disordered" evidence="8">
    <location>
        <begin position="1"/>
        <end position="37"/>
    </location>
</feature>
<evidence type="ECO:0000256" key="2">
    <source>
        <dbReference type="ARBA" id="ARBA00022448"/>
    </source>
</evidence>
<dbReference type="InterPro" id="IPR044669">
    <property type="entry name" value="YneE/VCCN1/2-like"/>
</dbReference>
<sequence>MTQTRYLGKVRARNWKSNGNGNGNGDQNTSPSEAEDDDSLIDVPLPLGLAEWETNVKEGARPYRRVRFDNERWKRHRSIGRYWRHIATMPSSRVVRGLLAPCSFTSLIAYAAYVFQPVEPLGLTSTLPFELTSPLLGLLLVFRTNEAMARWLRAHDAWARVVSRNLEARDVIATHVEDDEMRECAGRHLLAHASALAARYRTNGERAVHDDEWANVLMPEEREAMESARENRPAHALRVVRSVMSASDAPMHAQARIADCIATLTDACTECDQLTSTPIPLSYTRHTSRFLLLWLSLLPFPLALSLGIAAVPATFFIAILLLGVEEIGVQIEEPLSVADIEGFVAELHKESAEADAQRERVNELIMRKMKTSQAAIK</sequence>
<keyword evidence="4 9" id="KW-0812">Transmembrane</keyword>
<dbReference type="PANTHER" id="PTHR33281:SF19">
    <property type="entry name" value="VOLTAGE-DEPENDENT ANION CHANNEL-FORMING PROTEIN YNEE"/>
    <property type="match status" value="1"/>
</dbReference>
<keyword evidence="5 9" id="KW-1133">Transmembrane helix</keyword>
<evidence type="ECO:0000256" key="6">
    <source>
        <dbReference type="ARBA" id="ARBA00023065"/>
    </source>
</evidence>
<dbReference type="AlphaFoldDB" id="A0A830HZ80"/>
<feature type="transmembrane region" description="Helical" evidence="9">
    <location>
        <begin position="291"/>
        <end position="324"/>
    </location>
</feature>